<dbReference type="NCBIfam" id="TIGR01549">
    <property type="entry name" value="HAD-SF-IA-v1"/>
    <property type="match status" value="1"/>
</dbReference>
<comment type="cofactor">
    <cofactor evidence="1">
        <name>Mg(2+)</name>
        <dbReference type="ChEBI" id="CHEBI:18420"/>
    </cofactor>
</comment>
<dbReference type="Pfam" id="PF00702">
    <property type="entry name" value="Hydrolase"/>
    <property type="match status" value="1"/>
</dbReference>
<dbReference type="RefSeq" id="XP_007892111.1">
    <property type="nucleotide sequence ID" value="XM_007893920.2"/>
</dbReference>
<dbReference type="PANTHER" id="PTHR46470">
    <property type="entry name" value="N-ACYLNEURAMINATE-9-PHOSPHATASE"/>
    <property type="match status" value="1"/>
</dbReference>
<dbReference type="InterPro" id="IPR011950">
    <property type="entry name" value="HAD-SF_hydro_IA_CTE7"/>
</dbReference>
<dbReference type="SUPFAM" id="SSF56784">
    <property type="entry name" value="HAD-like"/>
    <property type="match status" value="1"/>
</dbReference>
<dbReference type="Gene3D" id="1.20.120.710">
    <property type="entry name" value="Haloacid dehalogenase hydrolase-like domain"/>
    <property type="match status" value="1"/>
</dbReference>
<dbReference type="InterPro" id="IPR006439">
    <property type="entry name" value="HAD-SF_hydro_IA"/>
</dbReference>
<keyword evidence="5" id="KW-1185">Reference proteome</keyword>
<keyword evidence="2" id="KW-0378">Hydrolase</keyword>
<dbReference type="STRING" id="7868.ENSCMIP00000034218"/>
<reference evidence="4" key="5">
    <citation type="submission" date="2025-09" db="UniProtKB">
        <authorList>
            <consortium name="Ensembl"/>
        </authorList>
    </citation>
    <scope>IDENTIFICATION</scope>
</reference>
<reference evidence="4" key="4">
    <citation type="submission" date="2025-08" db="UniProtKB">
        <authorList>
            <consortium name="Ensembl"/>
        </authorList>
    </citation>
    <scope>IDENTIFICATION</scope>
</reference>
<dbReference type="SFLD" id="SFLDG01129">
    <property type="entry name" value="C1.5:_HAD__Beta-PGM__Phosphata"/>
    <property type="match status" value="1"/>
</dbReference>
<dbReference type="SFLD" id="SFLDG01135">
    <property type="entry name" value="C1.5.6:_HAD__Beta-PGM__Phospha"/>
    <property type="match status" value="1"/>
</dbReference>
<evidence type="ECO:0000256" key="2">
    <source>
        <dbReference type="ARBA" id="ARBA00022801"/>
    </source>
</evidence>
<dbReference type="OrthoDB" id="1694274at2759"/>
<name>A0A4W3J7V0_CALMI</name>
<reference evidence="5" key="1">
    <citation type="journal article" date="2006" name="Science">
        <title>Ancient noncoding elements conserved in the human genome.</title>
        <authorList>
            <person name="Venkatesh B."/>
            <person name="Kirkness E.F."/>
            <person name="Loh Y.H."/>
            <person name="Halpern A.L."/>
            <person name="Lee A.P."/>
            <person name="Johnson J."/>
            <person name="Dandona N."/>
            <person name="Viswanathan L.D."/>
            <person name="Tay A."/>
            <person name="Venter J.C."/>
            <person name="Strausberg R.L."/>
            <person name="Brenner S."/>
        </authorList>
    </citation>
    <scope>NUCLEOTIDE SEQUENCE [LARGE SCALE GENOMIC DNA]</scope>
</reference>
<dbReference type="CDD" id="cd04305">
    <property type="entry name" value="HAD_Neu5Ac-Pase_like"/>
    <property type="match status" value="1"/>
</dbReference>
<evidence type="ECO:0000256" key="3">
    <source>
        <dbReference type="ARBA" id="ARBA00022842"/>
    </source>
</evidence>
<dbReference type="Ensembl" id="ENSCMIT00000034734.1">
    <property type="protein sequence ID" value="ENSCMIP00000034218.1"/>
    <property type="gene ID" value="ENSCMIG00000014532.1"/>
</dbReference>
<organism evidence="4 5">
    <name type="scientific">Callorhinchus milii</name>
    <name type="common">Ghost shark</name>
    <dbReference type="NCBI Taxonomy" id="7868"/>
    <lineage>
        <taxon>Eukaryota</taxon>
        <taxon>Metazoa</taxon>
        <taxon>Chordata</taxon>
        <taxon>Craniata</taxon>
        <taxon>Vertebrata</taxon>
        <taxon>Chondrichthyes</taxon>
        <taxon>Holocephali</taxon>
        <taxon>Chimaeriformes</taxon>
        <taxon>Callorhinchidae</taxon>
        <taxon>Callorhinchus</taxon>
    </lineage>
</organism>
<keyword evidence="3" id="KW-0460">Magnesium</keyword>
<dbReference type="OMA" id="TYHNVKF"/>
<dbReference type="SFLD" id="SFLDS00003">
    <property type="entry name" value="Haloacid_Dehalogenase"/>
    <property type="match status" value="1"/>
</dbReference>
<sequence length="243" mass="27344">MAVHAGSGVRALLFDLDDTLIATTRASHTAEREVKTLLKFKYRYEDSAADTVIQKFNTKLKQHFESSMKQDVKKLRQLHFEQAIQETKGGEPDPVLASECYSLWRNTRLQHIHFTDEVKAMLTALRQSYKLLLLTNGPAEVQREKIEACSCQQYFDAIIVGGEYPEQKPARSIFQECWNILGVKPEACVMVGDNLNTDIQGGVNAGLCATIWINPTNQKPKGDVIPDYSVMSVLDVVDILKKL</sequence>
<dbReference type="GeneTree" id="ENSGT00390000003094"/>
<accession>A0A4W3J7V0</accession>
<evidence type="ECO:0000313" key="4">
    <source>
        <dbReference type="Ensembl" id="ENSCMIP00000034218.1"/>
    </source>
</evidence>
<dbReference type="PANTHER" id="PTHR46470:SF3">
    <property type="entry name" value="N-ACYLNEURAMINATE-9-PHOSPHATASE"/>
    <property type="match status" value="1"/>
</dbReference>
<dbReference type="NCBIfam" id="TIGR02253">
    <property type="entry name" value="CTE7"/>
    <property type="match status" value="1"/>
</dbReference>
<reference evidence="5" key="3">
    <citation type="journal article" date="2014" name="Nature">
        <title>Elephant shark genome provides unique insights into gnathostome evolution.</title>
        <authorList>
            <consortium name="International Elephant Shark Genome Sequencing Consortium"/>
            <person name="Venkatesh B."/>
            <person name="Lee A.P."/>
            <person name="Ravi V."/>
            <person name="Maurya A.K."/>
            <person name="Lian M.M."/>
            <person name="Swann J.B."/>
            <person name="Ohta Y."/>
            <person name="Flajnik M.F."/>
            <person name="Sutoh Y."/>
            <person name="Kasahara M."/>
            <person name="Hoon S."/>
            <person name="Gangu V."/>
            <person name="Roy S.W."/>
            <person name="Irimia M."/>
            <person name="Korzh V."/>
            <person name="Kondrychyn I."/>
            <person name="Lim Z.W."/>
            <person name="Tay B.H."/>
            <person name="Tohari S."/>
            <person name="Kong K.W."/>
            <person name="Ho S."/>
            <person name="Lorente-Galdos B."/>
            <person name="Quilez J."/>
            <person name="Marques-Bonet T."/>
            <person name="Raney B.J."/>
            <person name="Ingham P.W."/>
            <person name="Tay A."/>
            <person name="Hillier L.W."/>
            <person name="Minx P."/>
            <person name="Boehm T."/>
            <person name="Wilson R.K."/>
            <person name="Brenner S."/>
            <person name="Warren W.C."/>
        </authorList>
    </citation>
    <scope>NUCLEOTIDE SEQUENCE [LARGE SCALE GENOMIC DNA]</scope>
</reference>
<dbReference type="Proteomes" id="UP000314986">
    <property type="component" value="Unassembled WGS sequence"/>
</dbReference>
<dbReference type="InterPro" id="IPR036412">
    <property type="entry name" value="HAD-like_sf"/>
</dbReference>
<dbReference type="GO" id="GO:0046380">
    <property type="term" value="P:N-acetylneuraminate biosynthetic process"/>
    <property type="evidence" value="ECO:0007669"/>
    <property type="project" value="TreeGrafter"/>
</dbReference>
<dbReference type="Gene3D" id="3.40.50.1000">
    <property type="entry name" value="HAD superfamily/HAD-like"/>
    <property type="match status" value="1"/>
</dbReference>
<dbReference type="AlphaFoldDB" id="A0A4W3J7V0"/>
<dbReference type="InterPro" id="IPR051400">
    <property type="entry name" value="HAD-like_hydrolase"/>
</dbReference>
<proteinExistence type="predicted"/>
<gene>
    <name evidence="4" type="primary">LOC103178930</name>
</gene>
<reference evidence="5" key="2">
    <citation type="journal article" date="2007" name="PLoS Biol.">
        <title>Survey sequencing and comparative analysis of the elephant shark (Callorhinchus milii) genome.</title>
        <authorList>
            <person name="Venkatesh B."/>
            <person name="Kirkness E.F."/>
            <person name="Loh Y.H."/>
            <person name="Halpern A.L."/>
            <person name="Lee A.P."/>
            <person name="Johnson J."/>
            <person name="Dandona N."/>
            <person name="Viswanathan L.D."/>
            <person name="Tay A."/>
            <person name="Venter J.C."/>
            <person name="Strausberg R.L."/>
            <person name="Brenner S."/>
        </authorList>
    </citation>
    <scope>NUCLEOTIDE SEQUENCE [LARGE SCALE GENOMIC DNA]</scope>
</reference>
<evidence type="ECO:0000256" key="1">
    <source>
        <dbReference type="ARBA" id="ARBA00001946"/>
    </source>
</evidence>
<dbReference type="GO" id="GO:0050124">
    <property type="term" value="F:N-acylneuraminate-9-phosphatase activity"/>
    <property type="evidence" value="ECO:0007669"/>
    <property type="project" value="TreeGrafter"/>
</dbReference>
<protein>
    <submittedName>
        <fullName evidence="4">N-acetylneuraminic acid phosphatase</fullName>
    </submittedName>
</protein>
<evidence type="ECO:0000313" key="5">
    <source>
        <dbReference type="Proteomes" id="UP000314986"/>
    </source>
</evidence>
<dbReference type="InParanoid" id="A0A4W3J7V0"/>
<dbReference type="InterPro" id="IPR023214">
    <property type="entry name" value="HAD_sf"/>
</dbReference>
<dbReference type="GeneID" id="103178930"/>
<dbReference type="KEGG" id="cmk:103178930"/>